<dbReference type="EMBL" id="MATO01000016">
    <property type="protein sequence ID" value="OCS92435.1"/>
    <property type="molecule type" value="Genomic_DNA"/>
</dbReference>
<evidence type="ECO:0000313" key="1">
    <source>
        <dbReference type="EMBL" id="OCS92435.1"/>
    </source>
</evidence>
<sequence>MKIAPQQFVARVIFCLLRHKHVDTLVNWQERIADFALSLRLREVHKFLGLSGEHDVSNEGDDSCSSADCPHFLRLAFFPLELSFQAIFIRQS</sequence>
<proteinExistence type="predicted"/>
<reference evidence="1 2" key="1">
    <citation type="submission" date="2016-07" db="EMBL/GenBank/DDBJ databases">
        <title>Caryophanon latum genome sequencing.</title>
        <authorList>
            <person name="Verma A."/>
            <person name="Pal Y."/>
            <person name="Krishnamurthi S."/>
        </authorList>
    </citation>
    <scope>NUCLEOTIDE SEQUENCE [LARGE SCALE GENOMIC DNA]</scope>
    <source>
        <strain evidence="1 2">DSM 14151</strain>
    </source>
</reference>
<name>A0A1C0YZ25_9BACL</name>
<keyword evidence="2" id="KW-1185">Reference proteome</keyword>
<evidence type="ECO:0000313" key="2">
    <source>
        <dbReference type="Proteomes" id="UP000093482"/>
    </source>
</evidence>
<dbReference type="Proteomes" id="UP000093482">
    <property type="component" value="Unassembled WGS sequence"/>
</dbReference>
<protein>
    <submittedName>
        <fullName evidence="1">Uncharacterized protein</fullName>
    </submittedName>
</protein>
<organism evidence="1 2">
    <name type="scientific">Caryophanon latum</name>
    <dbReference type="NCBI Taxonomy" id="33977"/>
    <lineage>
        <taxon>Bacteria</taxon>
        <taxon>Bacillati</taxon>
        <taxon>Bacillota</taxon>
        <taxon>Bacilli</taxon>
        <taxon>Bacillales</taxon>
        <taxon>Caryophanaceae</taxon>
        <taxon>Caryophanon</taxon>
    </lineage>
</organism>
<comment type="caution">
    <text evidence="1">The sequence shown here is derived from an EMBL/GenBank/DDBJ whole genome shotgun (WGS) entry which is preliminary data.</text>
</comment>
<gene>
    <name evidence="1" type="ORF">A6K76_07280</name>
</gene>
<dbReference type="AlphaFoldDB" id="A0A1C0YZ25"/>
<accession>A0A1C0YZ25</accession>